<name>A0A9J5YWK6_SOLCO</name>
<evidence type="ECO:0000256" key="4">
    <source>
        <dbReference type="ARBA" id="ARBA00022737"/>
    </source>
</evidence>
<sequence length="473" mass="55043">MFSSEYLSSKKHHPLDFLQGIEDEWGSYMPETIKERIYLLKTEFKFMDIFLSIQSFTDEPNMLNVTQKVHALFQDSAFDVSKIYQNLNRLTSLLQNKIRVTKMEIRANYSFFSGISLKLPSLEKSGVDNSKFVMKFINGVVQNLHELAEIDDLCSREIQEVLKELKLLKSLVGFLSNRWCAEPQSVRTFFSHVLVVAGFAAMVVWLYIPSDDNNRDQDLVPGEMNFLLSYLVRMRIKPVNPCIRKMYVDVLQALKWTMQLDLSLNIQNVYVAEIEAGFVETLIHNMEEIRRSISTLSRIEFLNHQMATLVEMLKFLRANLIHLPILGLEFHLKDIDTVIIDVGLLVYSLYDSEQQEEVNQRLFIDLPKSIRHIKEVIFLVSRKAFQSNLPRVHGLGCVDFLLNNLKEFQDRYSDSHYSFVKSQLQVIQKELEGLQPFLKDVAEECYNKHERLQHCAALLNGKAYEVEYIVDAF</sequence>
<gene>
    <name evidence="10" type="ORF">H5410_025635</name>
</gene>
<dbReference type="GO" id="GO:0005524">
    <property type="term" value="F:ATP binding"/>
    <property type="evidence" value="ECO:0007669"/>
    <property type="project" value="UniProtKB-KW"/>
</dbReference>
<evidence type="ECO:0000259" key="9">
    <source>
        <dbReference type="Pfam" id="PF12061"/>
    </source>
</evidence>
<evidence type="ECO:0000256" key="7">
    <source>
        <dbReference type="ARBA" id="ARBA00023054"/>
    </source>
</evidence>
<comment type="subcellular location">
    <subcellularLocation>
        <location evidence="1">Membrane</location>
    </subcellularLocation>
</comment>
<keyword evidence="3" id="KW-0433">Leucine-rich repeat</keyword>
<evidence type="ECO:0000313" key="10">
    <source>
        <dbReference type="EMBL" id="KAG5604143.1"/>
    </source>
</evidence>
<dbReference type="OrthoDB" id="1214993at2759"/>
<organism evidence="10 11">
    <name type="scientific">Solanum commersonii</name>
    <name type="common">Commerson's wild potato</name>
    <name type="synonym">Commerson's nightshade</name>
    <dbReference type="NCBI Taxonomy" id="4109"/>
    <lineage>
        <taxon>Eukaryota</taxon>
        <taxon>Viridiplantae</taxon>
        <taxon>Streptophyta</taxon>
        <taxon>Embryophyta</taxon>
        <taxon>Tracheophyta</taxon>
        <taxon>Spermatophyta</taxon>
        <taxon>Magnoliopsida</taxon>
        <taxon>eudicotyledons</taxon>
        <taxon>Gunneridae</taxon>
        <taxon>Pentapetalae</taxon>
        <taxon>asterids</taxon>
        <taxon>lamiids</taxon>
        <taxon>Solanales</taxon>
        <taxon>Solanaceae</taxon>
        <taxon>Solanoideae</taxon>
        <taxon>Solaneae</taxon>
        <taxon>Solanum</taxon>
    </lineage>
</organism>
<dbReference type="InterPro" id="IPR038005">
    <property type="entry name" value="RX-like_CC"/>
</dbReference>
<reference evidence="10 11" key="1">
    <citation type="submission" date="2020-09" db="EMBL/GenBank/DDBJ databases">
        <title>De no assembly of potato wild relative species, Solanum commersonii.</title>
        <authorList>
            <person name="Cho K."/>
        </authorList>
    </citation>
    <scope>NUCLEOTIDE SEQUENCE [LARGE SCALE GENOMIC DNA]</scope>
    <source>
        <strain evidence="10">LZ3.2</strain>
        <tissue evidence="10">Leaf</tissue>
    </source>
</reference>
<keyword evidence="8" id="KW-0472">Membrane</keyword>
<evidence type="ECO:0000256" key="6">
    <source>
        <dbReference type="ARBA" id="ARBA00022840"/>
    </source>
</evidence>
<dbReference type="AlphaFoldDB" id="A0A9J5YWK6"/>
<keyword evidence="7" id="KW-0175">Coiled coil</keyword>
<dbReference type="GO" id="GO:0016020">
    <property type="term" value="C:membrane"/>
    <property type="evidence" value="ECO:0007669"/>
    <property type="project" value="UniProtKB-SubCell"/>
</dbReference>
<evidence type="ECO:0000256" key="3">
    <source>
        <dbReference type="ARBA" id="ARBA00022614"/>
    </source>
</evidence>
<keyword evidence="5" id="KW-0611">Plant defense</keyword>
<keyword evidence="11" id="KW-1185">Reference proteome</keyword>
<keyword evidence="6" id="KW-0067">ATP-binding</keyword>
<proteinExistence type="inferred from homology"/>
<dbReference type="EMBL" id="JACXVP010000005">
    <property type="protein sequence ID" value="KAG5604143.1"/>
    <property type="molecule type" value="Genomic_DNA"/>
</dbReference>
<dbReference type="InterPro" id="IPR021929">
    <property type="entry name" value="R1A-like_N"/>
</dbReference>
<dbReference type="Proteomes" id="UP000824120">
    <property type="component" value="Chromosome 5"/>
</dbReference>
<comment type="caution">
    <text evidence="10">The sequence shown here is derived from an EMBL/GenBank/DDBJ whole genome shotgun (WGS) entry which is preliminary data.</text>
</comment>
<protein>
    <recommendedName>
        <fullName evidence="9">Late blight resistance protein R1A-like N-terminal domain-containing protein</fullName>
    </recommendedName>
</protein>
<evidence type="ECO:0000256" key="8">
    <source>
        <dbReference type="ARBA" id="ARBA00023136"/>
    </source>
</evidence>
<evidence type="ECO:0000313" key="11">
    <source>
        <dbReference type="Proteomes" id="UP000824120"/>
    </source>
</evidence>
<accession>A0A9J5YWK6</accession>
<comment type="similarity">
    <text evidence="2">Belongs to the disease resistance NB-LRR family.</text>
</comment>
<keyword evidence="4" id="KW-0677">Repeat</keyword>
<keyword evidence="6" id="KW-0547">Nucleotide-binding</keyword>
<evidence type="ECO:0000256" key="2">
    <source>
        <dbReference type="ARBA" id="ARBA00008894"/>
    </source>
</evidence>
<dbReference type="Pfam" id="PF12061">
    <property type="entry name" value="NB-LRR"/>
    <property type="match status" value="1"/>
</dbReference>
<feature type="domain" description="Late blight resistance protein R1A-like N-terminal" evidence="9">
    <location>
        <begin position="95"/>
        <end position="385"/>
    </location>
</feature>
<evidence type="ECO:0000256" key="1">
    <source>
        <dbReference type="ARBA" id="ARBA00004370"/>
    </source>
</evidence>
<dbReference type="GO" id="GO:0006952">
    <property type="term" value="P:defense response"/>
    <property type="evidence" value="ECO:0007669"/>
    <property type="project" value="UniProtKB-KW"/>
</dbReference>
<evidence type="ECO:0000256" key="5">
    <source>
        <dbReference type="ARBA" id="ARBA00022821"/>
    </source>
</evidence>
<dbReference type="CDD" id="cd14798">
    <property type="entry name" value="RX-CC_like"/>
    <property type="match status" value="1"/>
</dbReference>